<dbReference type="PANTHER" id="PTHR48104">
    <property type="entry name" value="METACASPASE-4"/>
    <property type="match status" value="1"/>
</dbReference>
<dbReference type="SUPFAM" id="SSF52129">
    <property type="entry name" value="Caspase-like"/>
    <property type="match status" value="1"/>
</dbReference>
<evidence type="ECO:0000313" key="2">
    <source>
        <dbReference type="EMBL" id="AEH24172.1"/>
    </source>
</evidence>
<accession>F8AHH3</accession>
<dbReference type="InterPro" id="IPR029030">
    <property type="entry name" value="Caspase-like_dom_sf"/>
</dbReference>
<dbReference type="eggNOG" id="arCOG11399">
    <property type="taxonomic scope" value="Archaea"/>
</dbReference>
<dbReference type="EMBL" id="CP002779">
    <property type="protein sequence ID" value="AEH24172.1"/>
    <property type="molecule type" value="Genomic_DNA"/>
</dbReference>
<dbReference type="PANTHER" id="PTHR48104:SF30">
    <property type="entry name" value="METACASPASE-1"/>
    <property type="match status" value="1"/>
</dbReference>
<proteinExistence type="predicted"/>
<evidence type="ECO:0000259" key="1">
    <source>
        <dbReference type="Pfam" id="PF00656"/>
    </source>
</evidence>
<name>F8AHH3_PYRYC</name>
<dbReference type="GO" id="GO:0006508">
    <property type="term" value="P:proteolysis"/>
    <property type="evidence" value="ECO:0007669"/>
    <property type="project" value="InterPro"/>
</dbReference>
<organism evidence="2 3">
    <name type="scientific">Pyrococcus yayanosii (strain CH1 / JCM 16557)</name>
    <dbReference type="NCBI Taxonomy" id="529709"/>
    <lineage>
        <taxon>Archaea</taxon>
        <taxon>Methanobacteriati</taxon>
        <taxon>Methanobacteriota</taxon>
        <taxon>Thermococci</taxon>
        <taxon>Thermococcales</taxon>
        <taxon>Thermococcaceae</taxon>
        <taxon>Pyrococcus</taxon>
    </lineage>
</organism>
<dbReference type="Gene3D" id="3.40.50.1460">
    <property type="match status" value="1"/>
</dbReference>
<dbReference type="Pfam" id="PF00656">
    <property type="entry name" value="Peptidase_C14"/>
    <property type="match status" value="1"/>
</dbReference>
<dbReference type="KEGG" id="pya:PYCH_04820"/>
<sequence>MPMKKLSAIFIVLVVLLSLPIASPVPQRHGIDYSKPLYAEDVKIGHKITVDYIPKAGGFRGGRGGGTSTTTAATGILGEPVEGEKYAIVIGIADYPGTSSDLQYTDDDALLVYNTLINVYGFKPENIILLLNMDASFYNIYNAVMELKSKVQPGDEVVFYFSGHGSTGRAEDGDNEIIDEAIVTHDGNPDGSFLLIWDGQLRAWFEDFPTDRIIFIFDSCYSGGMTDLAADGRIVIMASGEREFSLESAEWGHGQFTYYFFLEGINEGYADLYDHDGDPATPDVTVEEAFDYAFANCERQTPVIADGFTNDLLP</sequence>
<dbReference type="HOGENOM" id="CLU_890312_0_0_2"/>
<protein>
    <submittedName>
        <fullName evidence="2">Polysaccharide deacetylase</fullName>
    </submittedName>
</protein>
<dbReference type="MEROPS" id="C14.A07"/>
<dbReference type="AlphaFoldDB" id="F8AHH3"/>
<dbReference type="GO" id="GO:0004197">
    <property type="term" value="F:cysteine-type endopeptidase activity"/>
    <property type="evidence" value="ECO:0007669"/>
    <property type="project" value="InterPro"/>
</dbReference>
<dbReference type="Proteomes" id="UP000008386">
    <property type="component" value="Chromosome"/>
</dbReference>
<keyword evidence="3" id="KW-1185">Reference proteome</keyword>
<dbReference type="GO" id="GO:0005737">
    <property type="term" value="C:cytoplasm"/>
    <property type="evidence" value="ECO:0007669"/>
    <property type="project" value="TreeGrafter"/>
</dbReference>
<reference evidence="2 3" key="1">
    <citation type="journal article" date="2011" name="J. Bacteriol.">
        <title>Complete genome sequence of the obligate piezophilic hyperthermophilic archaeon Pyrococcus yayanosii CH1.</title>
        <authorList>
            <person name="Jun X."/>
            <person name="Lupeng L."/>
            <person name="Minjuan X."/>
            <person name="Oger P."/>
            <person name="Fengping W."/>
            <person name="Jebbar M."/>
            <person name="Xiang X."/>
        </authorList>
    </citation>
    <scope>NUCLEOTIDE SEQUENCE [LARGE SCALE GENOMIC DNA]</scope>
    <source>
        <strain evidence="3">CH1 / JCM 16557</strain>
    </source>
</reference>
<dbReference type="InterPro" id="IPR011600">
    <property type="entry name" value="Pept_C14_caspase"/>
</dbReference>
<dbReference type="InterPro" id="IPR050452">
    <property type="entry name" value="Metacaspase"/>
</dbReference>
<dbReference type="RefSeq" id="WP_013905229.1">
    <property type="nucleotide sequence ID" value="NC_015680.1"/>
</dbReference>
<dbReference type="GeneID" id="10837058"/>
<feature type="domain" description="Peptidase C14 caspase" evidence="1">
    <location>
        <begin position="85"/>
        <end position="232"/>
    </location>
</feature>
<evidence type="ECO:0000313" key="3">
    <source>
        <dbReference type="Proteomes" id="UP000008386"/>
    </source>
</evidence>
<gene>
    <name evidence="2" type="ordered locus">PYCH_04820</name>
</gene>